<dbReference type="GO" id="GO:0004252">
    <property type="term" value="F:serine-type endopeptidase activity"/>
    <property type="evidence" value="ECO:0007669"/>
    <property type="project" value="InterPro"/>
</dbReference>
<keyword evidence="5 7" id="KW-1133">Transmembrane helix</keyword>
<feature type="transmembrane region" description="Helical" evidence="7">
    <location>
        <begin position="111"/>
        <end position="131"/>
    </location>
</feature>
<evidence type="ECO:0000256" key="6">
    <source>
        <dbReference type="ARBA" id="ARBA00023136"/>
    </source>
</evidence>
<feature type="domain" description="Peptidase S54 rhomboid" evidence="8">
    <location>
        <begin position="73"/>
        <end position="208"/>
    </location>
</feature>
<feature type="transmembrane region" description="Helical" evidence="7">
    <location>
        <begin position="169"/>
        <end position="187"/>
    </location>
</feature>
<keyword evidence="6 7" id="KW-0472">Membrane</keyword>
<dbReference type="Pfam" id="PF01694">
    <property type="entry name" value="Rhomboid"/>
    <property type="match status" value="1"/>
</dbReference>
<keyword evidence="2" id="KW-1003">Cell membrane</keyword>
<reference evidence="9 10" key="1">
    <citation type="submission" date="2014-01" db="EMBL/GenBank/DDBJ databases">
        <authorList>
            <person name="Zuccon D."/>
        </authorList>
    </citation>
    <scope>NUCLEOTIDE SEQUENCE [LARGE SCALE GENOMIC DNA]</scope>
    <source>
        <strain evidence="9 10">Y31</strain>
    </source>
</reference>
<name>A0A179CY15_BIBTR</name>
<accession>A0A179CY15</accession>
<dbReference type="Proteomes" id="UP000078358">
    <property type="component" value="Unassembled WGS sequence"/>
</dbReference>
<proteinExistence type="predicted"/>
<keyword evidence="4 7" id="KW-0812">Transmembrane</keyword>
<dbReference type="PANTHER" id="PTHR43066:SF26">
    <property type="entry name" value="RHOMBOID PROTEASE GLPG"/>
    <property type="match status" value="1"/>
</dbReference>
<feature type="transmembrane region" description="Helical" evidence="7">
    <location>
        <begin position="36"/>
        <end position="55"/>
    </location>
</feature>
<dbReference type="AlphaFoldDB" id="A0A179CY15"/>
<comment type="subcellular location">
    <subcellularLocation>
        <location evidence="1">Membrane</location>
        <topology evidence="1">Multi-pass membrane protein</topology>
    </subcellularLocation>
</comment>
<dbReference type="Gene3D" id="1.20.1540.10">
    <property type="entry name" value="Rhomboid-like"/>
    <property type="match status" value="1"/>
</dbReference>
<feature type="transmembrane region" description="Helical" evidence="7">
    <location>
        <begin position="137"/>
        <end position="157"/>
    </location>
</feature>
<evidence type="ECO:0000256" key="5">
    <source>
        <dbReference type="ARBA" id="ARBA00022989"/>
    </source>
</evidence>
<dbReference type="SUPFAM" id="SSF144091">
    <property type="entry name" value="Rhomboid-like"/>
    <property type="match status" value="1"/>
</dbReference>
<gene>
    <name evidence="9" type="ORF">F480_08925</name>
</gene>
<dbReference type="GO" id="GO:0016020">
    <property type="term" value="C:membrane"/>
    <property type="evidence" value="ECO:0007669"/>
    <property type="project" value="UniProtKB-SubCell"/>
</dbReference>
<dbReference type="PANTHER" id="PTHR43066">
    <property type="entry name" value="RHOMBOID-RELATED PROTEIN"/>
    <property type="match status" value="1"/>
</dbReference>
<organism evidence="9 10">
    <name type="scientific">Bibersteinia trehalosi Y31</name>
    <dbReference type="NCBI Taxonomy" id="1261658"/>
    <lineage>
        <taxon>Bacteria</taxon>
        <taxon>Pseudomonadati</taxon>
        <taxon>Pseudomonadota</taxon>
        <taxon>Gammaproteobacteria</taxon>
        <taxon>Pasteurellales</taxon>
        <taxon>Pasteurellaceae</taxon>
        <taxon>Bibersteinia</taxon>
    </lineage>
</organism>
<evidence type="ECO:0000256" key="4">
    <source>
        <dbReference type="ARBA" id="ARBA00022692"/>
    </source>
</evidence>
<sequence>MANYLSLAHNQQRFSFPQCNRHKAMINLEQLKRQPITLLVTIICILVYLLQKIGLQNAIFEFAHYPYYQGESEQIWRYISHSLVHLSEAHIIFNLLWWWQFAGLIERYLGSFKLILLFFIAALLTGVAQNAMSGPNFFGLSGVVYAVLAYVFAANKFTKPSPLDLPDSFLYSLLIGISIGFISPLFGVYMGNTAHITGLILGLLWGFNDARRYQNNI</sequence>
<evidence type="ECO:0000259" key="8">
    <source>
        <dbReference type="Pfam" id="PF01694"/>
    </source>
</evidence>
<keyword evidence="3" id="KW-0997">Cell inner membrane</keyword>
<dbReference type="InterPro" id="IPR035952">
    <property type="entry name" value="Rhomboid-like_sf"/>
</dbReference>
<comment type="caution">
    <text evidence="9">The sequence shown here is derived from an EMBL/GenBank/DDBJ whole genome shotgun (WGS) entry which is preliminary data.</text>
</comment>
<evidence type="ECO:0000256" key="2">
    <source>
        <dbReference type="ARBA" id="ARBA00022475"/>
    </source>
</evidence>
<protein>
    <submittedName>
        <fullName evidence="9">GlpG protein</fullName>
    </submittedName>
</protein>
<evidence type="ECO:0000256" key="7">
    <source>
        <dbReference type="SAM" id="Phobius"/>
    </source>
</evidence>
<evidence type="ECO:0000313" key="10">
    <source>
        <dbReference type="Proteomes" id="UP000078358"/>
    </source>
</evidence>
<evidence type="ECO:0000256" key="3">
    <source>
        <dbReference type="ARBA" id="ARBA00022519"/>
    </source>
</evidence>
<dbReference type="EMBL" id="JACI01000002">
    <property type="protein sequence ID" value="OAQ14467.1"/>
    <property type="molecule type" value="Genomic_DNA"/>
</dbReference>
<evidence type="ECO:0000313" key="9">
    <source>
        <dbReference type="EMBL" id="OAQ14467.1"/>
    </source>
</evidence>
<dbReference type="InterPro" id="IPR022764">
    <property type="entry name" value="Peptidase_S54_rhomboid_dom"/>
</dbReference>
<evidence type="ECO:0000256" key="1">
    <source>
        <dbReference type="ARBA" id="ARBA00004141"/>
    </source>
</evidence>
<dbReference type="PATRIC" id="fig|1261658.3.peg.1781"/>